<organism evidence="1 2">
    <name type="scientific">Cymbomonas tetramitiformis</name>
    <dbReference type="NCBI Taxonomy" id="36881"/>
    <lineage>
        <taxon>Eukaryota</taxon>
        <taxon>Viridiplantae</taxon>
        <taxon>Chlorophyta</taxon>
        <taxon>Pyramimonadophyceae</taxon>
        <taxon>Pyramimonadales</taxon>
        <taxon>Pyramimonadaceae</taxon>
        <taxon>Cymbomonas</taxon>
    </lineage>
</organism>
<name>A0AAE0BDJ6_9CHLO</name>
<dbReference type="AlphaFoldDB" id="A0AAE0BDJ6"/>
<comment type="caution">
    <text evidence="1">The sequence shown here is derived from an EMBL/GenBank/DDBJ whole genome shotgun (WGS) entry which is preliminary data.</text>
</comment>
<proteinExistence type="predicted"/>
<dbReference type="Proteomes" id="UP001190700">
    <property type="component" value="Unassembled WGS sequence"/>
</dbReference>
<reference evidence="1 2" key="1">
    <citation type="journal article" date="2015" name="Genome Biol. Evol.">
        <title>Comparative Genomics of a Bacterivorous Green Alga Reveals Evolutionary Causalities and Consequences of Phago-Mixotrophic Mode of Nutrition.</title>
        <authorList>
            <person name="Burns J.A."/>
            <person name="Paasch A."/>
            <person name="Narechania A."/>
            <person name="Kim E."/>
        </authorList>
    </citation>
    <scope>NUCLEOTIDE SEQUENCE [LARGE SCALE GENOMIC DNA]</scope>
    <source>
        <strain evidence="1 2">PLY_AMNH</strain>
    </source>
</reference>
<keyword evidence="2" id="KW-1185">Reference proteome</keyword>
<evidence type="ECO:0000313" key="1">
    <source>
        <dbReference type="EMBL" id="KAK3234422.1"/>
    </source>
</evidence>
<dbReference type="PANTHER" id="PTHR11439">
    <property type="entry name" value="GAG-POL-RELATED RETROTRANSPOSON"/>
    <property type="match status" value="1"/>
</dbReference>
<dbReference type="CDD" id="cd09272">
    <property type="entry name" value="RNase_HI_RT_Ty1"/>
    <property type="match status" value="1"/>
</dbReference>
<dbReference type="PANTHER" id="PTHR11439:SF467">
    <property type="entry name" value="INTEGRASE CATALYTIC DOMAIN-CONTAINING PROTEIN"/>
    <property type="match status" value="1"/>
</dbReference>
<gene>
    <name evidence="1" type="ORF">CYMTET_55364</name>
</gene>
<evidence type="ECO:0000313" key="2">
    <source>
        <dbReference type="Proteomes" id="UP001190700"/>
    </source>
</evidence>
<sequence>MTPGTVLLPADGKDSTIPNRALLGQLRWVARCSRPDIMAAVSVVSKFCTTYRPEHYTALKQVLRYPQGAMDYKFVLRATVEQGGGISTVPLCIYTDADHAGCKVTRRSTSGIAVFFCGSLMMYSSIIQKCGSLFTTEAEIIAMSEGAREVNYVLNVLSNMIEAMVPVPMYCGNQGSIHLASNYVNNNRSKKIDVRDMHIREQVKAVKIEPLYTNTNDNVADIHTKPLCAPSFTMHRQRLGIMELEE</sequence>
<accession>A0AAE0BDJ6</accession>
<dbReference type="EMBL" id="LGRX02035499">
    <property type="protein sequence ID" value="KAK3234422.1"/>
    <property type="molecule type" value="Genomic_DNA"/>
</dbReference>
<protein>
    <submittedName>
        <fullName evidence="1">Uncharacterized protein</fullName>
    </submittedName>
</protein>